<evidence type="ECO:0000259" key="1">
    <source>
        <dbReference type="Pfam" id="PF08818"/>
    </source>
</evidence>
<dbReference type="Gene3D" id="3.90.1150.200">
    <property type="match status" value="1"/>
</dbReference>
<protein>
    <recommendedName>
        <fullName evidence="1">YdhG-like domain-containing protein</fullName>
    </recommendedName>
</protein>
<dbReference type="Pfam" id="PF08818">
    <property type="entry name" value="DUF1801"/>
    <property type="match status" value="1"/>
</dbReference>
<reference evidence="2 3" key="1">
    <citation type="submission" date="2017-08" db="EMBL/GenBank/DDBJ databases">
        <title>The whole genome shortgun sequences of strain Leeuwenhoekiella nanhaiensis G18 from the South China Sea.</title>
        <authorList>
            <person name="Liu Q."/>
        </authorList>
    </citation>
    <scope>NUCLEOTIDE SEQUENCE [LARGE SCALE GENOMIC DNA]</scope>
    <source>
        <strain evidence="2 3">G18</strain>
    </source>
</reference>
<dbReference type="AlphaFoldDB" id="A0A2G1VQ18"/>
<dbReference type="InterPro" id="IPR014922">
    <property type="entry name" value="YdhG-like"/>
</dbReference>
<evidence type="ECO:0000313" key="3">
    <source>
        <dbReference type="Proteomes" id="UP000229433"/>
    </source>
</evidence>
<keyword evidence="3" id="KW-1185">Reference proteome</keyword>
<dbReference type="InterPro" id="IPR016786">
    <property type="entry name" value="YdeI_bac"/>
</dbReference>
<name>A0A2G1VQ18_9FLAO</name>
<evidence type="ECO:0000313" key="2">
    <source>
        <dbReference type="EMBL" id="PHQ28843.1"/>
    </source>
</evidence>
<accession>A0A2G1VQ18</accession>
<dbReference type="EMBL" id="NQXA01000011">
    <property type="protein sequence ID" value="PHQ28843.1"/>
    <property type="molecule type" value="Genomic_DNA"/>
</dbReference>
<gene>
    <name evidence="2" type="ORF">CJ305_13590</name>
</gene>
<organism evidence="2 3">
    <name type="scientific">Leeuwenhoekiella nanhaiensis</name>
    <dbReference type="NCBI Taxonomy" id="1655491"/>
    <lineage>
        <taxon>Bacteria</taxon>
        <taxon>Pseudomonadati</taxon>
        <taxon>Bacteroidota</taxon>
        <taxon>Flavobacteriia</taxon>
        <taxon>Flavobacteriales</taxon>
        <taxon>Flavobacteriaceae</taxon>
        <taxon>Leeuwenhoekiella</taxon>
    </lineage>
</organism>
<dbReference type="RefSeq" id="WP_099646835.1">
    <property type="nucleotide sequence ID" value="NZ_KZ319293.1"/>
</dbReference>
<proteinExistence type="predicted"/>
<sequence>MNESSKIKAYFEQEHEFKDALLRLRAIFKETELTESFKWNSLVYTLNGKNVAGLARFKNHFGVWFFHGALLQDPKKLLFNAQEGKTKALRQLRYERISDIDEAQLKNFLEQAISIQKKGLEVKTVSANREFVLPDELKQAFAIHFGLEDAFHSLTPGRQKEYAEYIAAAKQPKTSLSRLEKAIPLIKKRVGLNDKYKK</sequence>
<dbReference type="Proteomes" id="UP000229433">
    <property type="component" value="Unassembled WGS sequence"/>
</dbReference>
<dbReference type="Pfam" id="PF13376">
    <property type="entry name" value="OmdA"/>
    <property type="match status" value="1"/>
</dbReference>
<comment type="caution">
    <text evidence="2">The sequence shown here is derived from an EMBL/GenBank/DDBJ whole genome shotgun (WGS) entry which is preliminary data.</text>
</comment>
<feature type="domain" description="YdhG-like" evidence="1">
    <location>
        <begin position="18"/>
        <end position="113"/>
    </location>
</feature>
<dbReference type="PIRSF" id="PIRSF021308">
    <property type="entry name" value="UCP021308"/>
    <property type="match status" value="1"/>
</dbReference>
<dbReference type="OrthoDB" id="214150at2"/>
<dbReference type="SUPFAM" id="SSF159888">
    <property type="entry name" value="YdhG-like"/>
    <property type="match status" value="1"/>
</dbReference>